<feature type="signal peptide" evidence="2">
    <location>
        <begin position="1"/>
        <end position="23"/>
    </location>
</feature>
<name>A0ABS7DFJ4_9GAMM</name>
<evidence type="ECO:0000313" key="4">
    <source>
        <dbReference type="Proteomes" id="UP000731465"/>
    </source>
</evidence>
<feature type="region of interest" description="Disordered" evidence="1">
    <location>
        <begin position="235"/>
        <end position="314"/>
    </location>
</feature>
<keyword evidence="4" id="KW-1185">Reference proteome</keyword>
<keyword evidence="2" id="KW-0732">Signal</keyword>
<organism evidence="3 4">
    <name type="scientific">Succinivibrio faecicola</name>
    <dbReference type="NCBI Taxonomy" id="2820300"/>
    <lineage>
        <taxon>Bacteria</taxon>
        <taxon>Pseudomonadati</taxon>
        <taxon>Pseudomonadota</taxon>
        <taxon>Gammaproteobacteria</taxon>
        <taxon>Aeromonadales</taxon>
        <taxon>Succinivibrionaceae</taxon>
        <taxon>Succinivibrio</taxon>
    </lineage>
</organism>
<feature type="compositionally biased region" description="Basic and acidic residues" evidence="1">
    <location>
        <begin position="280"/>
        <end position="293"/>
    </location>
</feature>
<feature type="compositionally biased region" description="Basic and acidic residues" evidence="1">
    <location>
        <begin position="256"/>
        <end position="266"/>
    </location>
</feature>
<dbReference type="EMBL" id="JAGFNY010000009">
    <property type="protein sequence ID" value="MBW7570073.1"/>
    <property type="molecule type" value="Genomic_DNA"/>
</dbReference>
<protein>
    <submittedName>
        <fullName evidence="3">Uncharacterized protein</fullName>
    </submittedName>
</protein>
<accession>A0ABS7DFJ4</accession>
<evidence type="ECO:0000313" key="3">
    <source>
        <dbReference type="EMBL" id="MBW7570073.1"/>
    </source>
</evidence>
<comment type="caution">
    <text evidence="3">The sequence shown here is derived from an EMBL/GenBank/DDBJ whole genome shotgun (WGS) entry which is preliminary data.</text>
</comment>
<feature type="chain" id="PRO_5047134035" evidence="2">
    <location>
        <begin position="24"/>
        <end position="314"/>
    </location>
</feature>
<dbReference type="Proteomes" id="UP000731465">
    <property type="component" value="Unassembled WGS sequence"/>
</dbReference>
<sequence length="314" mass="34536">MKCKNIFKHLLLALPFVAAPACAVMTSGWSISSSYIWRIYDSGSYSFTKGSAAKIIELDRTIENRQASITIHNSLTNKFTFKAACMYQSATPAFELHVPTLDISVNDKIRGFSFARFLVDRGREYSLRAQVVAPSRLVFAPITAPQKRALSDLYLQLAEGGKLTIGLLQGKGFKPRIYTIPLEGFLEYSKIVLNDCVRLNSIAQNHRGEVKLLPDYITKEPVDAVEKDFSLKPKIPSDGLAKDEEETPAVDSVVEPAKEEQKEPELKLFTPGGEEASIGEDGKPITETPKEESLGTATEMAIDSDGNAVKNSSN</sequence>
<reference evidence="3 4" key="1">
    <citation type="submission" date="2021-03" db="EMBL/GenBank/DDBJ databases">
        <title>Succinivibrio sp. nov. isolated from feces of cow.</title>
        <authorList>
            <person name="Choi J.-Y."/>
        </authorList>
    </citation>
    <scope>NUCLEOTIDE SEQUENCE [LARGE SCALE GENOMIC DNA]</scope>
    <source>
        <strain evidence="3 4">AGMB01872</strain>
    </source>
</reference>
<gene>
    <name evidence="3" type="ORF">J5V48_04100</name>
</gene>
<proteinExistence type="predicted"/>
<evidence type="ECO:0000256" key="1">
    <source>
        <dbReference type="SAM" id="MobiDB-lite"/>
    </source>
</evidence>
<dbReference type="RefSeq" id="WP_219937291.1">
    <property type="nucleotide sequence ID" value="NZ_JAGFNY010000009.1"/>
</dbReference>
<evidence type="ECO:0000256" key="2">
    <source>
        <dbReference type="SAM" id="SignalP"/>
    </source>
</evidence>